<keyword evidence="2" id="KW-1185">Reference proteome</keyword>
<accession>A0ACC0WY19</accession>
<proteinExistence type="predicted"/>
<dbReference type="Proteomes" id="UP001163321">
    <property type="component" value="Chromosome 1"/>
</dbReference>
<evidence type="ECO:0000313" key="1">
    <source>
        <dbReference type="EMBL" id="KAI9923141.1"/>
    </source>
</evidence>
<gene>
    <name evidence="1" type="ORF">PsorP6_000355</name>
</gene>
<evidence type="ECO:0000313" key="2">
    <source>
        <dbReference type="Proteomes" id="UP001163321"/>
    </source>
</evidence>
<protein>
    <submittedName>
        <fullName evidence="1">Uncharacterized protein</fullName>
    </submittedName>
</protein>
<dbReference type="EMBL" id="CM047580">
    <property type="protein sequence ID" value="KAI9923141.1"/>
    <property type="molecule type" value="Genomic_DNA"/>
</dbReference>
<organism evidence="1 2">
    <name type="scientific">Peronosclerospora sorghi</name>
    <dbReference type="NCBI Taxonomy" id="230839"/>
    <lineage>
        <taxon>Eukaryota</taxon>
        <taxon>Sar</taxon>
        <taxon>Stramenopiles</taxon>
        <taxon>Oomycota</taxon>
        <taxon>Peronosporomycetes</taxon>
        <taxon>Peronosporales</taxon>
        <taxon>Peronosporaceae</taxon>
        <taxon>Peronosclerospora</taxon>
    </lineage>
</organism>
<sequence>MKFPISATAVVSVMMARNAVADVENAGIGEGLPLTGEIMNTANTLLQGSGIASTDTVNQQSPASEDYFAPFGTDAPSQKLFERNGSLAELAPIINVAEEALHQPIPTNKWWGNLIHETPTNKSENYPAWAQPYSIKLPKVGPFGIQVCYPYTYREIAPEVNGTVRWYENGIHNDMTLSAQEFTMSKPSYEIYSWDDIGLKLRTCATCSGRCMDSALVNGMAFVSAKYDRLTPRIDTEHSILRIDNTTSGKFVIYLNNSQTWVLYADDQSISFRVKESVKFSANETGSSLVAEAEYSGTLRIAVLPENKDNTVYDQFASCIVRGGIVSMESRTGYSINWEAEGSSCESVGLLHFALPHQVESMTGYPTTATTSGAITLHSSSRGLMVGQLSTTWKFLEPEANFNIDFYPSRKPTPSVVQETNMFQTLQDDISANWTLDTNSWYFNGKLFQKYASLCLMAADSAVVGSNTSLLPYCLEKLEMLIEPLLNNTLGYPLVIDTLYRGLVTKQVFIDNYCFADFGHGCYNDHHYHNGYYVTAAAMIKFLHPKWPRMPELEYIIWLMLRDVANPSLADPYFPRFRHFSWFNGHSYSRGVTLLEQGKDEESTSEDVNFYFGMTMWGKVTGNKVVEDLGSLMLRLNAHSIRTYFLLLRDSVIHPPEIVRNHVTGIFFDNRVYYNTWFLDEVYAIHGIQMIPISPVNELARTPTFVEQEWNDILSKQPIITTKNSNISWLSVLLVNGAIVNPIDSLHRLQNATMDDGLTRKSFCYKMGHGDM</sequence>
<name>A0ACC0WY19_9STRA</name>
<comment type="caution">
    <text evidence="1">The sequence shown here is derived from an EMBL/GenBank/DDBJ whole genome shotgun (WGS) entry which is preliminary data.</text>
</comment>
<reference evidence="1 2" key="1">
    <citation type="journal article" date="2022" name="bioRxiv">
        <title>The genome of the oomycete Peronosclerospora sorghi, a cosmopolitan pathogen of maize and sorghum, is inflated with dispersed pseudogenes.</title>
        <authorList>
            <person name="Fletcher K."/>
            <person name="Martin F."/>
            <person name="Isakeit T."/>
            <person name="Cavanaugh K."/>
            <person name="Magill C."/>
            <person name="Michelmore R."/>
        </authorList>
    </citation>
    <scope>NUCLEOTIDE SEQUENCE [LARGE SCALE GENOMIC DNA]</scope>
    <source>
        <strain evidence="1">P6</strain>
    </source>
</reference>